<evidence type="ECO:0000313" key="1">
    <source>
        <dbReference type="EMBL" id="JAD63264.1"/>
    </source>
</evidence>
<accession>A0A0A9BH09</accession>
<reference evidence="1" key="1">
    <citation type="submission" date="2014-09" db="EMBL/GenBank/DDBJ databases">
        <authorList>
            <person name="Magalhaes I.L.F."/>
            <person name="Oliveira U."/>
            <person name="Santos F.R."/>
            <person name="Vidigal T.H.D.A."/>
            <person name="Brescovit A.D."/>
            <person name="Santos A.J."/>
        </authorList>
    </citation>
    <scope>NUCLEOTIDE SEQUENCE</scope>
    <source>
        <tissue evidence="1">Shoot tissue taken approximately 20 cm above the soil surface</tissue>
    </source>
</reference>
<dbReference type="EMBL" id="GBRH01234631">
    <property type="protein sequence ID" value="JAD63264.1"/>
    <property type="molecule type" value="Transcribed_RNA"/>
</dbReference>
<name>A0A0A9BH09_ARUDO</name>
<reference evidence="1" key="2">
    <citation type="journal article" date="2015" name="Data Brief">
        <title>Shoot transcriptome of the giant reed, Arundo donax.</title>
        <authorList>
            <person name="Barrero R.A."/>
            <person name="Guerrero F.D."/>
            <person name="Moolhuijzen P."/>
            <person name="Goolsby J.A."/>
            <person name="Tidwell J."/>
            <person name="Bellgard S.E."/>
            <person name="Bellgard M.I."/>
        </authorList>
    </citation>
    <scope>NUCLEOTIDE SEQUENCE</scope>
    <source>
        <tissue evidence="1">Shoot tissue taken approximately 20 cm above the soil surface</tissue>
    </source>
</reference>
<protein>
    <submittedName>
        <fullName evidence="1">Uncharacterized protein</fullName>
    </submittedName>
</protein>
<sequence>MHEGLKKRLIFAQAVRMRNKSLKHCSLKHYINRIPVLQERKYHSFHV</sequence>
<proteinExistence type="predicted"/>
<dbReference type="AlphaFoldDB" id="A0A0A9BH09"/>
<organism evidence="1">
    <name type="scientific">Arundo donax</name>
    <name type="common">Giant reed</name>
    <name type="synonym">Donax arundinaceus</name>
    <dbReference type="NCBI Taxonomy" id="35708"/>
    <lineage>
        <taxon>Eukaryota</taxon>
        <taxon>Viridiplantae</taxon>
        <taxon>Streptophyta</taxon>
        <taxon>Embryophyta</taxon>
        <taxon>Tracheophyta</taxon>
        <taxon>Spermatophyta</taxon>
        <taxon>Magnoliopsida</taxon>
        <taxon>Liliopsida</taxon>
        <taxon>Poales</taxon>
        <taxon>Poaceae</taxon>
        <taxon>PACMAD clade</taxon>
        <taxon>Arundinoideae</taxon>
        <taxon>Arundineae</taxon>
        <taxon>Arundo</taxon>
    </lineage>
</organism>